<dbReference type="AlphaFoldDB" id="D0UZD7"/>
<keyword evidence="2" id="KW-0614">Plasmid</keyword>
<reference evidence="2" key="1">
    <citation type="journal article" date="2010" name="J. Bacteriol.">
        <title>Characterization of the replication, transfer, and plasmid/lytic phage cycle of the Streptomyces plasmid-phage pZL12.</title>
        <authorList>
            <person name="Zhong L."/>
            <person name="Cheng Q."/>
            <person name="Tian X."/>
            <person name="Zhao L."/>
            <person name="Qin Z."/>
        </authorList>
    </citation>
    <scope>NUCLEOTIDE SEQUENCE</scope>
    <source>
        <strain evidence="2">W9</strain>
        <plasmid evidence="2">pCQ3</plasmid>
    </source>
</reference>
<accession>D0UZD7</accession>
<proteinExistence type="predicted"/>
<name>D0UZD7_9ACTN</name>
<evidence type="ECO:0000313" key="2">
    <source>
        <dbReference type="EMBL" id="ACX85589.1"/>
    </source>
</evidence>
<sequence>MPTHGPVLRHPSTGAADGSGTIMGQHEDTITTAAARLRQLGTEMTALRRPAGDTTRTPTRVHAPAPLDLGILDHMVAARDEVIGHTRAHQPNAEPAPTDENIYAWMDANTAHLDDAKRRAGQALVVRQSMEHALLAGDETVIRREPCPRCACWGLSWQTGPQHAVCLNRRCAALGGGPSTWTLAQLAHHHTTRLETINAQSAT</sequence>
<protein>
    <submittedName>
        <fullName evidence="2">PCQ3_88</fullName>
    </submittedName>
</protein>
<geneLocation type="plasmid" evidence="2">
    <name>pCQ3</name>
</geneLocation>
<feature type="region of interest" description="Disordered" evidence="1">
    <location>
        <begin position="43"/>
        <end position="62"/>
    </location>
</feature>
<dbReference type="EMBL" id="GQ983381">
    <property type="protein sequence ID" value="ACX85589.1"/>
    <property type="molecule type" value="Genomic_DNA"/>
</dbReference>
<feature type="region of interest" description="Disordered" evidence="1">
    <location>
        <begin position="1"/>
        <end position="23"/>
    </location>
</feature>
<gene>
    <name evidence="2" type="ORF">pCQ3.88</name>
</gene>
<evidence type="ECO:0000256" key="1">
    <source>
        <dbReference type="SAM" id="MobiDB-lite"/>
    </source>
</evidence>
<organism evidence="2">
    <name type="scientific">Streptomyces sp. W9</name>
    <dbReference type="NCBI Taxonomy" id="682410"/>
    <lineage>
        <taxon>Bacteria</taxon>
        <taxon>Bacillati</taxon>
        <taxon>Actinomycetota</taxon>
        <taxon>Actinomycetes</taxon>
        <taxon>Kitasatosporales</taxon>
        <taxon>Streptomycetaceae</taxon>
        <taxon>Streptomyces</taxon>
    </lineage>
</organism>